<dbReference type="Proteomes" id="UP000654452">
    <property type="component" value="Unassembled WGS sequence"/>
</dbReference>
<reference evidence="1 2" key="1">
    <citation type="submission" date="2021-01" db="EMBL/GenBank/DDBJ databases">
        <title>Azospirillum sp. YIM DDC1 draft genome.</title>
        <authorList>
            <person name="Wang Y.-X."/>
        </authorList>
    </citation>
    <scope>NUCLEOTIDE SEQUENCE [LARGE SCALE GENOMIC DNA]</scope>
    <source>
        <strain evidence="1 2">YIM DDC1</strain>
    </source>
</reference>
<name>A0ABS1I6Y6_9PROT</name>
<accession>A0ABS1I6Y6</accession>
<dbReference type="RefSeq" id="WP_200487214.1">
    <property type="nucleotide sequence ID" value="NZ_JAEPIV010000031.1"/>
</dbReference>
<dbReference type="PANTHER" id="PTHR46656">
    <property type="entry name" value="PUTATIVE-RELATED"/>
    <property type="match status" value="1"/>
</dbReference>
<dbReference type="Gene3D" id="3.40.50.2000">
    <property type="entry name" value="Glycogen Phosphorylase B"/>
    <property type="match status" value="1"/>
</dbReference>
<sequence>MTDTPNALRRHVRQVWPSYFDASIWFTFLLRSDVRGDAGLDDEEARKRFLIWFFCFGRKQYLCGTVTEEQRRVFWESVPFPQAPGSWTVPRILAYVLDVRSDVVQAMRATEDGGLNRALAWLLLHGLKEFGLYDVLTDGVRDWLDSPAAQDDRSDLPLTNLAMLVWSFRTDLHAAHELSTVAGCRRFTAWIYTAGLREETLWPLLSKSRAEAIEGRMILCGGQPLSWHAQLCWLAGVPGVPPEAPASADAAAALCAWYGAERPSFFTGRVLPASPGRPAAWRVPSPTARGCNLVGYAYGELGVGEDVRMMAASLLANAVPFSITDCSDGLQSRRNDHSVAGHVTGDLRHGATVFCFTGFDSVRFFLEKGSEAMQGRYAIGYWPWELPRWPEAWRAAFGLVDEIWVSSRFTQEAFCLAAPIPVVHMPMAVELPQAAPLTRRDFGLPDNACLFLYVFDAHSYLDRKNPMAAVQAFRRAFPRGDEPAGLVLKVMNAGADNPQWQEVLRHSAPDPRIRVVSGTLDKPQSLALVRLCDVYLSLHRSEGFGRTIAEAMLLERPIIATAWSGSDELVRTDTAIPIPATPIAVEPGQYPWGEGMHWAEPDLDQAAWSMRLLAGDGALRARLGAAGRDFVRRHHNAQVVGRRYRERLAALDLL</sequence>
<evidence type="ECO:0000313" key="2">
    <source>
        <dbReference type="Proteomes" id="UP000654452"/>
    </source>
</evidence>
<dbReference type="CDD" id="cd03801">
    <property type="entry name" value="GT4_PimA-like"/>
    <property type="match status" value="1"/>
</dbReference>
<dbReference type="EMBL" id="JAEPIV010000031">
    <property type="protein sequence ID" value="MBK4722836.1"/>
    <property type="molecule type" value="Genomic_DNA"/>
</dbReference>
<organism evidence="1 2">
    <name type="scientific">Azospirillum aestuarii</name>
    <dbReference type="NCBI Taxonomy" id="2802052"/>
    <lineage>
        <taxon>Bacteria</taxon>
        <taxon>Pseudomonadati</taxon>
        <taxon>Pseudomonadota</taxon>
        <taxon>Alphaproteobacteria</taxon>
        <taxon>Rhodospirillales</taxon>
        <taxon>Azospirillaceae</taxon>
        <taxon>Azospirillum</taxon>
    </lineage>
</organism>
<dbReference type="Pfam" id="PF13692">
    <property type="entry name" value="Glyco_trans_1_4"/>
    <property type="match status" value="1"/>
</dbReference>
<protein>
    <submittedName>
        <fullName evidence="1">Glycosyltransferase family 4 protein</fullName>
    </submittedName>
</protein>
<dbReference type="SUPFAM" id="SSF53756">
    <property type="entry name" value="UDP-Glycosyltransferase/glycogen phosphorylase"/>
    <property type="match status" value="1"/>
</dbReference>
<gene>
    <name evidence="1" type="ORF">JJL56_28670</name>
</gene>
<comment type="caution">
    <text evidence="1">The sequence shown here is derived from an EMBL/GenBank/DDBJ whole genome shotgun (WGS) entry which is preliminary data.</text>
</comment>
<keyword evidence="2" id="KW-1185">Reference proteome</keyword>
<dbReference type="PANTHER" id="PTHR46656:SF3">
    <property type="entry name" value="PUTATIVE-RELATED"/>
    <property type="match status" value="1"/>
</dbReference>
<proteinExistence type="predicted"/>
<evidence type="ECO:0000313" key="1">
    <source>
        <dbReference type="EMBL" id="MBK4722836.1"/>
    </source>
</evidence>